<dbReference type="PANTHER" id="PTHR10728:SF40">
    <property type="entry name" value="PATATIN FAMILY PROTEIN"/>
    <property type="match status" value="1"/>
</dbReference>
<feature type="transmembrane region" description="Helical" evidence="1">
    <location>
        <begin position="338"/>
        <end position="357"/>
    </location>
</feature>
<dbReference type="Proteomes" id="UP000006755">
    <property type="component" value="Unassembled WGS sequence"/>
</dbReference>
<dbReference type="GO" id="GO:0005829">
    <property type="term" value="C:cytosol"/>
    <property type="evidence" value="ECO:0007669"/>
    <property type="project" value="TreeGrafter"/>
</dbReference>
<proteinExistence type="predicted"/>
<dbReference type="RefSeq" id="WP_008484523.1">
    <property type="nucleotide sequence ID" value="NZ_AMRI01000012.1"/>
</dbReference>
<name>K2K8T5_9GAMM</name>
<dbReference type="InterPro" id="IPR016035">
    <property type="entry name" value="Acyl_Trfase/lysoPLipase"/>
</dbReference>
<dbReference type="Gene3D" id="3.40.1090.10">
    <property type="entry name" value="Cytosolic phospholipase A2 catalytic domain"/>
    <property type="match status" value="1"/>
</dbReference>
<evidence type="ECO:0008006" key="4">
    <source>
        <dbReference type="Google" id="ProtNLM"/>
    </source>
</evidence>
<accession>K2K8T5</accession>
<feature type="transmembrane region" description="Helical" evidence="1">
    <location>
        <begin position="260"/>
        <end position="281"/>
    </location>
</feature>
<evidence type="ECO:0000313" key="2">
    <source>
        <dbReference type="EMBL" id="EKE73660.1"/>
    </source>
</evidence>
<keyword evidence="1" id="KW-1133">Transmembrane helix</keyword>
<evidence type="ECO:0000256" key="1">
    <source>
        <dbReference type="SAM" id="Phobius"/>
    </source>
</evidence>
<dbReference type="eggNOG" id="COG1752">
    <property type="taxonomic scope" value="Bacteria"/>
</dbReference>
<dbReference type="GO" id="GO:0004623">
    <property type="term" value="F:phospholipase A2 activity"/>
    <property type="evidence" value="ECO:0007669"/>
    <property type="project" value="TreeGrafter"/>
</dbReference>
<comment type="caution">
    <text evidence="2">The sequence shown here is derived from an EMBL/GenBank/DDBJ whole genome shotgun (WGS) entry which is preliminary data.</text>
</comment>
<dbReference type="GO" id="GO:0046475">
    <property type="term" value="P:glycerophospholipid catabolic process"/>
    <property type="evidence" value="ECO:0007669"/>
    <property type="project" value="TreeGrafter"/>
</dbReference>
<dbReference type="AlphaFoldDB" id="K2K8T5"/>
<sequence>MKKMGLNGSVGPEQVMAAERDYLGPAYSAHFDSQYPDYLAGDFQQFVQQQYPEYVKSQYSFLDPEAYPEKDRPWYGLALSGGGIRSASFAIGVIQALNNKGFLGDKPPLFDRVAYQSSVSGGGYTGAALNWHQKLHDLFPFGDIGSYAGSNYSEKPGDLVLSHIRQHGKYLTPRQLGLPSLLGTILLSLLHSVVAYTLFFTSLLYLLTLLISSDWVSQLLNLSLFNDTSVKALLHDFSLPLTQLRADGYIDEDKLNFSSFFISLALLMGTLYLLLVFFYGFSSYTRHWFSRAYCYRVWVQRLLGRLLVWTAVALFFAGLPLAFFAIFGASLEKGDNGLMGSLTSALVAIASAISNFRKKAENNEASRSLFNKVLTWASVLLFTFSIFLLSYALAESYHDAHRQGYLWPLLMLLVALAVLLLVNVNQVSPHKMYRDRLMETFMNSPGVPPQAPLCQRSSEANRTSLRDLALSPYWSPYHLINCNVILNNAANPKYRGRFGDSFTMSALYCGSQATQYVDTEHFVGGNMTLATAMSISGAAENPHAGVSGRGATLNPLVAFLMSFLGLRLGYWAYSPASPIRRLGRVFRPNYLLPGLYGLLNFGHAEDSTFVELSDGGHFDNTGLYELVRRRLPVIILSDGGADPNATFDDFGNAVERIRVDFGVSVRFCHPGYELAGMLPGSQAAVSLGAPQVYDAKYQLAERGFAIADLVYPDARGQKGFVGRLVYIKATLTRNLPGDLYAYRASYPSYPNQPTLDQFFDERQFEAYRELGYQLTKQLLVDDKALALLP</sequence>
<dbReference type="PATRIC" id="fig|745411.4.peg.1899"/>
<feature type="transmembrane region" description="Helical" evidence="1">
    <location>
        <begin position="405"/>
        <end position="424"/>
    </location>
</feature>
<gene>
    <name evidence="2" type="ORF">B3C1_09692</name>
</gene>
<dbReference type="EMBL" id="AMRI01000012">
    <property type="protein sequence ID" value="EKE73660.1"/>
    <property type="molecule type" value="Genomic_DNA"/>
</dbReference>
<keyword evidence="1" id="KW-0812">Transmembrane</keyword>
<feature type="transmembrane region" description="Helical" evidence="1">
    <location>
        <begin position="556"/>
        <end position="573"/>
    </location>
</feature>
<dbReference type="STRING" id="745411.B3C1_09692"/>
<feature type="transmembrane region" description="Helical" evidence="1">
    <location>
        <begin position="181"/>
        <end position="207"/>
    </location>
</feature>
<evidence type="ECO:0000313" key="3">
    <source>
        <dbReference type="Proteomes" id="UP000006755"/>
    </source>
</evidence>
<dbReference type="PANTHER" id="PTHR10728">
    <property type="entry name" value="CYTOSOLIC PHOSPHOLIPASE A2"/>
    <property type="match status" value="1"/>
</dbReference>
<reference evidence="2 3" key="1">
    <citation type="journal article" date="2012" name="J. Bacteriol.">
        <title>Genome Sequence of Gallaecimonas xiamenensis Type Strain 3-C-1.</title>
        <authorList>
            <person name="Lai Q."/>
            <person name="Wang L."/>
            <person name="Wang W."/>
            <person name="Shao Z."/>
        </authorList>
    </citation>
    <scope>NUCLEOTIDE SEQUENCE [LARGE SCALE GENOMIC DNA]</scope>
    <source>
        <strain evidence="2 3">3-C-1</strain>
    </source>
</reference>
<protein>
    <recommendedName>
        <fullName evidence="4">PNPLA domain-containing protein</fullName>
    </recommendedName>
</protein>
<organism evidence="2 3">
    <name type="scientific">Gallaecimonas xiamenensis 3-C-1</name>
    <dbReference type="NCBI Taxonomy" id="745411"/>
    <lineage>
        <taxon>Bacteria</taxon>
        <taxon>Pseudomonadati</taxon>
        <taxon>Pseudomonadota</taxon>
        <taxon>Gammaproteobacteria</taxon>
        <taxon>Enterobacterales</taxon>
        <taxon>Gallaecimonadaceae</taxon>
        <taxon>Gallaecimonas</taxon>
    </lineage>
</organism>
<keyword evidence="3" id="KW-1185">Reference proteome</keyword>
<keyword evidence="1" id="KW-0472">Membrane</keyword>
<feature type="transmembrane region" description="Helical" evidence="1">
    <location>
        <begin position="302"/>
        <end position="326"/>
    </location>
</feature>
<feature type="transmembrane region" description="Helical" evidence="1">
    <location>
        <begin position="369"/>
        <end position="393"/>
    </location>
</feature>
<dbReference type="SUPFAM" id="SSF52151">
    <property type="entry name" value="FabD/lysophospholipase-like"/>
    <property type="match status" value="1"/>
</dbReference>